<dbReference type="PANTHER" id="PTHR42760">
    <property type="entry name" value="SHORT-CHAIN DEHYDROGENASES/REDUCTASES FAMILY MEMBER"/>
    <property type="match status" value="1"/>
</dbReference>
<evidence type="ECO:0008006" key="5">
    <source>
        <dbReference type="Google" id="ProtNLM"/>
    </source>
</evidence>
<accession>A0ABP0B3E1</accession>
<evidence type="ECO:0000313" key="3">
    <source>
        <dbReference type="EMBL" id="CAK7213992.1"/>
    </source>
</evidence>
<proteinExistence type="inferred from homology"/>
<evidence type="ECO:0000256" key="1">
    <source>
        <dbReference type="ARBA" id="ARBA00006484"/>
    </source>
</evidence>
<evidence type="ECO:0000313" key="4">
    <source>
        <dbReference type="Proteomes" id="UP001642482"/>
    </source>
</evidence>
<organism evidence="3 4">
    <name type="scientific">Sporothrix eucalyptigena</name>
    <dbReference type="NCBI Taxonomy" id="1812306"/>
    <lineage>
        <taxon>Eukaryota</taxon>
        <taxon>Fungi</taxon>
        <taxon>Dikarya</taxon>
        <taxon>Ascomycota</taxon>
        <taxon>Pezizomycotina</taxon>
        <taxon>Sordariomycetes</taxon>
        <taxon>Sordariomycetidae</taxon>
        <taxon>Ophiostomatales</taxon>
        <taxon>Ophiostomataceae</taxon>
        <taxon>Sporothrix</taxon>
    </lineage>
</organism>
<sequence>MAFNNAPLATMPKFTLPEEPIPTPAPTTESILSLFDLTGKTALVTGANGGIGSAMTREMADAGADIVIFQIPGEKSSFHADLAEATGRKVSVYDCDLSDSPSIRKVIQQVFEDGNQIDILCNVAGISSGSIPILYETDEHKDAIIQINFNAVWILSQCVARHMIEHKRSGKIINICSLAAHKALPTFSVYGPIKAAVAQLTNSLANEFGPYNIQANAIFPGWIDTPLAARFINDKVSNEHIVNSIPSRRWGKPSDFRGITVFLASAASNYVNGARIFVDGGAHGM</sequence>
<dbReference type="Proteomes" id="UP001642482">
    <property type="component" value="Unassembled WGS sequence"/>
</dbReference>
<dbReference type="InterPro" id="IPR002347">
    <property type="entry name" value="SDR_fam"/>
</dbReference>
<reference evidence="3 4" key="1">
    <citation type="submission" date="2024-01" db="EMBL/GenBank/DDBJ databases">
        <authorList>
            <person name="Allen C."/>
            <person name="Tagirdzhanova G."/>
        </authorList>
    </citation>
    <scope>NUCLEOTIDE SEQUENCE [LARGE SCALE GENOMIC DNA]</scope>
</reference>
<comment type="caution">
    <text evidence="3">The sequence shown here is derived from an EMBL/GenBank/DDBJ whole genome shotgun (WGS) entry which is preliminary data.</text>
</comment>
<dbReference type="InterPro" id="IPR036291">
    <property type="entry name" value="NAD(P)-bd_dom_sf"/>
</dbReference>
<keyword evidence="2" id="KW-0560">Oxidoreductase</keyword>
<dbReference type="PANTHER" id="PTHR42760:SF5">
    <property type="entry name" value="2-DEHYDRO-3-DEOXY-D-GLUCONATE 5-DEHYDROGENASE"/>
    <property type="match status" value="1"/>
</dbReference>
<dbReference type="Pfam" id="PF13561">
    <property type="entry name" value="adh_short_C2"/>
    <property type="match status" value="1"/>
</dbReference>
<name>A0ABP0B3E1_9PEZI</name>
<dbReference type="PRINTS" id="PR00081">
    <property type="entry name" value="GDHRDH"/>
</dbReference>
<protein>
    <recommendedName>
        <fullName evidence="5">2-deoxy-D-gluconate 3-dehydrogenase</fullName>
    </recommendedName>
</protein>
<dbReference type="Gene3D" id="3.40.50.720">
    <property type="entry name" value="NAD(P)-binding Rossmann-like Domain"/>
    <property type="match status" value="1"/>
</dbReference>
<comment type="similarity">
    <text evidence="1">Belongs to the short-chain dehydrogenases/reductases (SDR) family.</text>
</comment>
<evidence type="ECO:0000256" key="2">
    <source>
        <dbReference type="ARBA" id="ARBA00023002"/>
    </source>
</evidence>
<dbReference type="PRINTS" id="PR00080">
    <property type="entry name" value="SDRFAMILY"/>
</dbReference>
<gene>
    <name evidence="3" type="ORF">SEUCBS140593_002036</name>
</gene>
<dbReference type="EMBL" id="CAWUHD010000012">
    <property type="protein sequence ID" value="CAK7213992.1"/>
    <property type="molecule type" value="Genomic_DNA"/>
</dbReference>
<keyword evidence="4" id="KW-1185">Reference proteome</keyword>
<dbReference type="SUPFAM" id="SSF51735">
    <property type="entry name" value="NAD(P)-binding Rossmann-fold domains"/>
    <property type="match status" value="1"/>
</dbReference>